<dbReference type="AlphaFoldDB" id="A0A370TR52"/>
<feature type="compositionally biased region" description="Polar residues" evidence="2">
    <location>
        <begin position="1"/>
        <end position="20"/>
    </location>
</feature>
<feature type="region of interest" description="Disordered" evidence="2">
    <location>
        <begin position="1"/>
        <end position="66"/>
    </location>
</feature>
<evidence type="ECO:0000313" key="4">
    <source>
        <dbReference type="EMBL" id="RDL38002.1"/>
    </source>
</evidence>
<dbReference type="Gene3D" id="4.10.240.10">
    <property type="entry name" value="Zn(2)-C6 fungal-type DNA-binding domain"/>
    <property type="match status" value="1"/>
</dbReference>
<sequence length="492" mass="54608">MSNLFPATSFSDSSPQSLDAGNQMLWTPDHSPIPTASAAEVEFSRNDNDVGNNKKKSGRKGHTKSRKGCFNCKRARIKCKENRPSCDYCAHRGLRCEWPDMQVQMNMNQARSTVRDTAALVSYSQSSSSPSSSSYCSPSSLVPLQVHGGSPVLNMRDFRFFHHFIESAYPHHPIGNDSVWKHEIPIIASDVPILSFPRIFYYDYLLHSMLALGASDLADHETDPSKASELKCAAMSHRVQAISSLNAGISAGLTRFEQGNAMLATCFALLFQSVLLSDGLAEYMTFIRGTVAVGIQMGMKGMHVLFDRLFHGREMEIVDPLITKAPLITPHLARAAIRSLEKVGPLCKSVVEVKLYGMLLTTARALVTSSRDAYLELGKIYGAFSYYMPHSEFAELINPSNLVCQVLQAHFVALQLTMTPITSQEWAGRESSKGGGGDTLRWFTVLHRNVPDEMMKYYEWTMWVESEVSAGRIFNGVVAIDESMEELHIIGE</sequence>
<protein>
    <recommendedName>
        <fullName evidence="3">Zn(2)-C6 fungal-type domain-containing protein</fullName>
    </recommendedName>
</protein>
<dbReference type="InterPro" id="IPR036864">
    <property type="entry name" value="Zn2-C6_fun-type_DNA-bd_sf"/>
</dbReference>
<dbReference type="SUPFAM" id="SSF57701">
    <property type="entry name" value="Zn2/Cys6 DNA-binding domain"/>
    <property type="match status" value="1"/>
</dbReference>
<feature type="compositionally biased region" description="Basic residues" evidence="2">
    <location>
        <begin position="53"/>
        <end position="66"/>
    </location>
</feature>
<dbReference type="CDD" id="cd00067">
    <property type="entry name" value="GAL4"/>
    <property type="match status" value="1"/>
</dbReference>
<dbReference type="OrthoDB" id="5229455at2759"/>
<dbReference type="PANTHER" id="PTHR47657">
    <property type="entry name" value="STEROL REGULATORY ELEMENT-BINDING PROTEIN ECM22"/>
    <property type="match status" value="1"/>
</dbReference>
<dbReference type="GeneID" id="43598284"/>
<accession>A0A370TR52</accession>
<evidence type="ECO:0000313" key="5">
    <source>
        <dbReference type="Proteomes" id="UP000254866"/>
    </source>
</evidence>
<dbReference type="EMBL" id="NPIC01000003">
    <property type="protein sequence ID" value="RDL38002.1"/>
    <property type="molecule type" value="Genomic_DNA"/>
</dbReference>
<dbReference type="GO" id="GO:0000981">
    <property type="term" value="F:DNA-binding transcription factor activity, RNA polymerase II-specific"/>
    <property type="evidence" value="ECO:0007669"/>
    <property type="project" value="InterPro"/>
</dbReference>
<dbReference type="PROSITE" id="PS00463">
    <property type="entry name" value="ZN2_CY6_FUNGAL_1"/>
    <property type="match status" value="1"/>
</dbReference>
<dbReference type="Proteomes" id="UP000254866">
    <property type="component" value="Unassembled WGS sequence"/>
</dbReference>
<keyword evidence="1" id="KW-0539">Nucleus</keyword>
<organism evidence="4 5">
    <name type="scientific">Venustampulla echinocandica</name>
    <dbReference type="NCBI Taxonomy" id="2656787"/>
    <lineage>
        <taxon>Eukaryota</taxon>
        <taxon>Fungi</taxon>
        <taxon>Dikarya</taxon>
        <taxon>Ascomycota</taxon>
        <taxon>Pezizomycotina</taxon>
        <taxon>Leotiomycetes</taxon>
        <taxon>Helotiales</taxon>
        <taxon>Pleuroascaceae</taxon>
        <taxon>Venustampulla</taxon>
    </lineage>
</organism>
<dbReference type="InterPro" id="IPR001138">
    <property type="entry name" value="Zn2Cys6_DnaBD"/>
</dbReference>
<evidence type="ECO:0000259" key="3">
    <source>
        <dbReference type="PROSITE" id="PS50048"/>
    </source>
</evidence>
<evidence type="ECO:0000256" key="1">
    <source>
        <dbReference type="ARBA" id="ARBA00023242"/>
    </source>
</evidence>
<dbReference type="PANTHER" id="PTHR47657:SF7">
    <property type="entry name" value="STEROL REGULATORY ELEMENT-BINDING PROTEIN ECM22"/>
    <property type="match status" value="1"/>
</dbReference>
<dbReference type="PROSITE" id="PS50048">
    <property type="entry name" value="ZN2_CY6_FUNGAL_2"/>
    <property type="match status" value="1"/>
</dbReference>
<dbReference type="InterPro" id="IPR052400">
    <property type="entry name" value="Zn2-C6_fungal_TF"/>
</dbReference>
<name>A0A370TR52_9HELO</name>
<proteinExistence type="predicted"/>
<reference evidence="4 5" key="1">
    <citation type="journal article" date="2018" name="IMA Fungus">
        <title>IMA Genome-F 9: Draft genome sequence of Annulohypoxylon stygium, Aspergillus mulundensis, Berkeleyomyces basicola (syn. Thielaviopsis basicola), Ceratocystis smalleyi, two Cercospora beticola strains, Coleophoma cylindrospora, Fusarium fracticaudum, Phialophora cf. hyalina, and Morchella septimelata.</title>
        <authorList>
            <person name="Wingfield B.D."/>
            <person name="Bills G.F."/>
            <person name="Dong Y."/>
            <person name="Huang W."/>
            <person name="Nel W.J."/>
            <person name="Swalarsk-Parry B.S."/>
            <person name="Vaghefi N."/>
            <person name="Wilken P.M."/>
            <person name="An Z."/>
            <person name="de Beer Z.W."/>
            <person name="De Vos L."/>
            <person name="Chen L."/>
            <person name="Duong T.A."/>
            <person name="Gao Y."/>
            <person name="Hammerbacher A."/>
            <person name="Kikkert J.R."/>
            <person name="Li Y."/>
            <person name="Li H."/>
            <person name="Li K."/>
            <person name="Li Q."/>
            <person name="Liu X."/>
            <person name="Ma X."/>
            <person name="Naidoo K."/>
            <person name="Pethybridge S.J."/>
            <person name="Sun J."/>
            <person name="Steenkamp E.T."/>
            <person name="van der Nest M.A."/>
            <person name="van Wyk S."/>
            <person name="Wingfield M.J."/>
            <person name="Xiong C."/>
            <person name="Yue Q."/>
            <person name="Zhang X."/>
        </authorList>
    </citation>
    <scope>NUCLEOTIDE SEQUENCE [LARGE SCALE GENOMIC DNA]</scope>
    <source>
        <strain evidence="4 5">BP 5553</strain>
    </source>
</reference>
<gene>
    <name evidence="4" type="ORF">BP5553_05435</name>
</gene>
<feature type="domain" description="Zn(2)-C6 fungal-type" evidence="3">
    <location>
        <begin position="68"/>
        <end position="98"/>
    </location>
</feature>
<dbReference type="RefSeq" id="XP_031870658.1">
    <property type="nucleotide sequence ID" value="XM_032014058.1"/>
</dbReference>
<dbReference type="STRING" id="2656787.A0A370TR52"/>
<dbReference type="GO" id="GO:0008270">
    <property type="term" value="F:zinc ion binding"/>
    <property type="evidence" value="ECO:0007669"/>
    <property type="project" value="InterPro"/>
</dbReference>
<keyword evidence="5" id="KW-1185">Reference proteome</keyword>
<dbReference type="Pfam" id="PF00172">
    <property type="entry name" value="Zn_clus"/>
    <property type="match status" value="1"/>
</dbReference>
<evidence type="ECO:0000256" key="2">
    <source>
        <dbReference type="SAM" id="MobiDB-lite"/>
    </source>
</evidence>
<comment type="caution">
    <text evidence="4">The sequence shown here is derived from an EMBL/GenBank/DDBJ whole genome shotgun (WGS) entry which is preliminary data.</text>
</comment>